<protein>
    <submittedName>
        <fullName evidence="2">Short-chain dehydrogenase</fullName>
    </submittedName>
</protein>
<sequence>MAKREITYRASIGGPSLILIFIVMCLVTFGMLSLSAAKSERDLAHRNASAVTEYYLTDVEGEEFYQMVLEDVKEIKRSVIDPGGYEEVLKQELGDYYNPENKTVSTEIPMAHSQALSIELSPSFDGEGGVRVAKWKVIQTEDYAVDTTMPVWDGGESNKQETGK</sequence>
<evidence type="ECO:0000256" key="1">
    <source>
        <dbReference type="SAM" id="Phobius"/>
    </source>
</evidence>
<dbReference type="EMBL" id="MCIA01000023">
    <property type="protein sequence ID" value="RKD30994.1"/>
    <property type="molecule type" value="Genomic_DNA"/>
</dbReference>
<dbReference type="RefSeq" id="WP_120197213.1">
    <property type="nucleotide sequence ID" value="NZ_MCIA01000023.1"/>
</dbReference>
<keyword evidence="1" id="KW-0812">Transmembrane</keyword>
<keyword evidence="3" id="KW-1185">Reference proteome</keyword>
<comment type="caution">
    <text evidence="2">The sequence shown here is derived from an EMBL/GenBank/DDBJ whole genome shotgun (WGS) entry which is preliminary data.</text>
</comment>
<gene>
    <name evidence="2" type="ORF">BET01_03815</name>
</gene>
<dbReference type="AlphaFoldDB" id="A0A419T0B3"/>
<keyword evidence="1" id="KW-0472">Membrane</keyword>
<dbReference type="OrthoDB" id="2047533at2"/>
<organism evidence="2 3">
    <name type="scientific">Lacrimispora algidixylanolytica</name>
    <dbReference type="NCBI Taxonomy" id="94868"/>
    <lineage>
        <taxon>Bacteria</taxon>
        <taxon>Bacillati</taxon>
        <taxon>Bacillota</taxon>
        <taxon>Clostridia</taxon>
        <taxon>Lachnospirales</taxon>
        <taxon>Lachnospiraceae</taxon>
        <taxon>Lacrimispora</taxon>
    </lineage>
</organism>
<evidence type="ECO:0000313" key="3">
    <source>
        <dbReference type="Proteomes" id="UP000284277"/>
    </source>
</evidence>
<name>A0A419T0B3_9FIRM</name>
<dbReference type="Proteomes" id="UP000284277">
    <property type="component" value="Unassembled WGS sequence"/>
</dbReference>
<proteinExistence type="predicted"/>
<accession>A0A419T0B3</accession>
<feature type="transmembrane region" description="Helical" evidence="1">
    <location>
        <begin position="12"/>
        <end position="37"/>
    </location>
</feature>
<keyword evidence="1" id="KW-1133">Transmembrane helix</keyword>
<reference evidence="2 3" key="1">
    <citation type="submission" date="2016-08" db="EMBL/GenBank/DDBJ databases">
        <title>A new outlook on sporulation: Clostridium algidixylanolyticum.</title>
        <authorList>
            <person name="Poppleton D.I."/>
            <person name="Gribaldo S."/>
        </authorList>
    </citation>
    <scope>NUCLEOTIDE SEQUENCE [LARGE SCALE GENOMIC DNA]</scope>
    <source>
        <strain evidence="2 3">SPL73</strain>
    </source>
</reference>
<evidence type="ECO:0000313" key="2">
    <source>
        <dbReference type="EMBL" id="RKD30994.1"/>
    </source>
</evidence>